<keyword evidence="2" id="KW-0479">Metal-binding</keyword>
<dbReference type="InterPro" id="IPR013154">
    <property type="entry name" value="ADH-like_N"/>
</dbReference>
<name>A0A7X6MS82_9MYCO</name>
<evidence type="ECO:0000259" key="4">
    <source>
        <dbReference type="Pfam" id="PF08240"/>
    </source>
</evidence>
<dbReference type="RefSeq" id="WP_049924805.1">
    <property type="nucleotide sequence ID" value="NZ_JAAXPJ010000007.1"/>
</dbReference>
<keyword evidence="3" id="KW-0862">Zinc</keyword>
<evidence type="ECO:0000256" key="3">
    <source>
        <dbReference type="ARBA" id="ARBA00022833"/>
    </source>
</evidence>
<dbReference type="InterPro" id="IPR036291">
    <property type="entry name" value="NAD(P)-bd_dom_sf"/>
</dbReference>
<evidence type="ECO:0000256" key="1">
    <source>
        <dbReference type="ARBA" id="ARBA00001947"/>
    </source>
</evidence>
<dbReference type="InterPro" id="IPR011032">
    <property type="entry name" value="GroES-like_sf"/>
</dbReference>
<proteinExistence type="predicted"/>
<dbReference type="Pfam" id="PF08240">
    <property type="entry name" value="ADH_N"/>
    <property type="match status" value="1"/>
</dbReference>
<sequence>MVAEKVVLNTHRIRPRSRVGHYARLLTPDALAAAKLPLARDLPMRVERITRLARGPRNRNHERMRSLVVSAGGEFRWRAVRSPVLPGPHGALVRPLAVATCDVDRAMILGRTIFPLPLHLGHECAAEVVEVGELVSTVRVGDRVVVPFQISCGACSSCRCGHTASCMAVPPTSMYGFGISGGLWGGALADLMAVPFADAMLVRLPSGVDAAAAAGVADNISDAYRQVAPHLPGLLAADPDAEVLIVGRLERNHPFTSSAVLFTALIARALGARRIGVVDTWPVLRERAEELGFQAWDPHRPRTWPTAALTVDATGTPGGLRHVLRHTAPDGICTCVWSLHRKASVPLAACYVRNVTLHVGRAHVRSVMPDVLGMIATGELQPELVTTNIASFDDAPAALREHCYGDALKTILTV</sequence>
<reference evidence="5 6" key="1">
    <citation type="submission" date="2020-04" db="EMBL/GenBank/DDBJ databases">
        <title>MicrobeNet Type strains.</title>
        <authorList>
            <person name="Nicholson A.C."/>
        </authorList>
    </citation>
    <scope>NUCLEOTIDE SEQUENCE [LARGE SCALE GENOMIC DNA]</scope>
    <source>
        <strain evidence="5 6">ATCC 700731</strain>
    </source>
</reference>
<organism evidence="5 6">
    <name type="scientific">Mycolicibacterium septicum DSM 44393</name>
    <dbReference type="NCBI Taxonomy" id="1341646"/>
    <lineage>
        <taxon>Bacteria</taxon>
        <taxon>Bacillati</taxon>
        <taxon>Actinomycetota</taxon>
        <taxon>Actinomycetes</taxon>
        <taxon>Mycobacteriales</taxon>
        <taxon>Mycobacteriaceae</taxon>
        <taxon>Mycolicibacterium</taxon>
    </lineage>
</organism>
<dbReference type="SUPFAM" id="SSF50129">
    <property type="entry name" value="GroES-like"/>
    <property type="match status" value="1"/>
</dbReference>
<protein>
    <submittedName>
        <fullName evidence="5">Alcohol dehydrogenase catalytic domain-containing protein</fullName>
    </submittedName>
</protein>
<gene>
    <name evidence="5" type="ORF">HGA11_18935</name>
</gene>
<dbReference type="EMBL" id="JAAXPJ010000007">
    <property type="protein sequence ID" value="NKZ13053.1"/>
    <property type="molecule type" value="Genomic_DNA"/>
</dbReference>
<dbReference type="PANTHER" id="PTHR42813:SF7">
    <property type="entry name" value="ALCOHOL DEHYDROGENASE (ZN-DEPENDENT)-RELATED"/>
    <property type="match status" value="1"/>
</dbReference>
<comment type="cofactor">
    <cofactor evidence="1">
        <name>Zn(2+)</name>
        <dbReference type="ChEBI" id="CHEBI:29105"/>
    </cofactor>
</comment>
<dbReference type="SUPFAM" id="SSF51735">
    <property type="entry name" value="NAD(P)-binding Rossmann-fold domains"/>
    <property type="match status" value="1"/>
</dbReference>
<evidence type="ECO:0000313" key="5">
    <source>
        <dbReference type="EMBL" id="NKZ13053.1"/>
    </source>
</evidence>
<dbReference type="AlphaFoldDB" id="A0A7X6MS82"/>
<dbReference type="Gene3D" id="3.40.50.720">
    <property type="entry name" value="NAD(P)-binding Rossmann-like Domain"/>
    <property type="match status" value="1"/>
</dbReference>
<evidence type="ECO:0000313" key="6">
    <source>
        <dbReference type="Proteomes" id="UP000518188"/>
    </source>
</evidence>
<evidence type="ECO:0000256" key="2">
    <source>
        <dbReference type="ARBA" id="ARBA00022723"/>
    </source>
</evidence>
<accession>A0A7X6MS82</accession>
<feature type="domain" description="Alcohol dehydrogenase-like N-terminal" evidence="4">
    <location>
        <begin position="87"/>
        <end position="203"/>
    </location>
</feature>
<comment type="caution">
    <text evidence="5">The sequence shown here is derived from an EMBL/GenBank/DDBJ whole genome shotgun (WGS) entry which is preliminary data.</text>
</comment>
<dbReference type="PANTHER" id="PTHR42813">
    <property type="entry name" value="ZINC-TYPE ALCOHOL DEHYDROGENASE-LIKE"/>
    <property type="match status" value="1"/>
</dbReference>
<dbReference type="GO" id="GO:0046872">
    <property type="term" value="F:metal ion binding"/>
    <property type="evidence" value="ECO:0007669"/>
    <property type="project" value="UniProtKB-KW"/>
</dbReference>
<dbReference type="Proteomes" id="UP000518188">
    <property type="component" value="Unassembled WGS sequence"/>
</dbReference>
<dbReference type="Gene3D" id="3.90.180.10">
    <property type="entry name" value="Medium-chain alcohol dehydrogenases, catalytic domain"/>
    <property type="match status" value="1"/>
</dbReference>